<dbReference type="Gene3D" id="3.40.50.1820">
    <property type="entry name" value="alpha/beta hydrolase"/>
    <property type="match status" value="1"/>
</dbReference>
<dbReference type="PANTHER" id="PTHR43798">
    <property type="entry name" value="MONOACYLGLYCEROL LIPASE"/>
    <property type="match status" value="1"/>
</dbReference>
<evidence type="ECO:0000256" key="1">
    <source>
        <dbReference type="ARBA" id="ARBA00022801"/>
    </source>
</evidence>
<dbReference type="SUPFAM" id="SSF53474">
    <property type="entry name" value="alpha/beta-Hydrolases"/>
    <property type="match status" value="1"/>
</dbReference>
<dbReference type="Pfam" id="PF12146">
    <property type="entry name" value="Hydrolase_4"/>
    <property type="match status" value="1"/>
</dbReference>
<protein>
    <recommendedName>
        <fullName evidence="2">Serine aminopeptidase S33 domain-containing protein</fullName>
    </recommendedName>
</protein>
<keyword evidence="4" id="KW-1185">Reference proteome</keyword>
<dbReference type="Proteomes" id="UP001305779">
    <property type="component" value="Unassembled WGS sequence"/>
</dbReference>
<name>A0ABR0EWF0_ZASCE</name>
<accession>A0ABR0EWF0</accession>
<feature type="domain" description="Serine aminopeptidase S33" evidence="2">
    <location>
        <begin position="51"/>
        <end position="256"/>
    </location>
</feature>
<dbReference type="PANTHER" id="PTHR43798:SF31">
    <property type="entry name" value="AB HYDROLASE SUPERFAMILY PROTEIN YCLE"/>
    <property type="match status" value="1"/>
</dbReference>
<dbReference type="InterPro" id="IPR022742">
    <property type="entry name" value="Hydrolase_4"/>
</dbReference>
<dbReference type="InterPro" id="IPR029058">
    <property type="entry name" value="AB_hydrolase_fold"/>
</dbReference>
<comment type="caution">
    <text evidence="3">The sequence shown here is derived from an EMBL/GenBank/DDBJ whole genome shotgun (WGS) entry which is preliminary data.</text>
</comment>
<reference evidence="3 4" key="1">
    <citation type="journal article" date="2023" name="G3 (Bethesda)">
        <title>A chromosome-level genome assembly of Zasmidium syzygii isolated from banana leaves.</title>
        <authorList>
            <person name="van Westerhoven A.C."/>
            <person name="Mehrabi R."/>
            <person name="Talebi R."/>
            <person name="Steentjes M.B.F."/>
            <person name="Corcolon B."/>
            <person name="Chong P.A."/>
            <person name="Kema G.H.J."/>
            <person name="Seidl M.F."/>
        </authorList>
    </citation>
    <scope>NUCLEOTIDE SEQUENCE [LARGE SCALE GENOMIC DNA]</scope>
    <source>
        <strain evidence="3 4">P124</strain>
    </source>
</reference>
<dbReference type="EMBL" id="JAXOVC010000002">
    <property type="protein sequence ID" value="KAK4505952.1"/>
    <property type="molecule type" value="Genomic_DNA"/>
</dbReference>
<proteinExistence type="predicted"/>
<keyword evidence="1" id="KW-0378">Hydrolase</keyword>
<evidence type="ECO:0000313" key="4">
    <source>
        <dbReference type="Proteomes" id="UP001305779"/>
    </source>
</evidence>
<gene>
    <name evidence="3" type="ORF">PRZ48_003917</name>
</gene>
<evidence type="ECO:0000313" key="3">
    <source>
        <dbReference type="EMBL" id="KAK4505952.1"/>
    </source>
</evidence>
<dbReference type="InterPro" id="IPR050266">
    <property type="entry name" value="AB_hydrolase_sf"/>
</dbReference>
<evidence type="ECO:0000259" key="2">
    <source>
        <dbReference type="Pfam" id="PF12146"/>
    </source>
</evidence>
<sequence>MPLVSSKIDGAQLFYRDYTPSTKAAAFKPTEDRNEAGKPTLVFAAAWPFSSKMYDHIMLPLCESYGFRCIAVDRRGYGGSQWSGALKPGQDIDYDTFADDLALMLDVTRASKENGFVGVGASLGCGEFLLALHRHPELQAGCKGLVFLGPSLPIPLQTSRKSTGPPRSFWDSLLERLRNDRYEALAGSLPYIFGEEGTKLISSFEVRRYEDIAMSADPFALERTVQIFLERDFTDLIEERRFKFPLLIIHGDADAANPVESGPGFV</sequence>
<organism evidence="3 4">
    <name type="scientific">Zasmidium cellare</name>
    <name type="common">Wine cellar mold</name>
    <name type="synonym">Racodium cellare</name>
    <dbReference type="NCBI Taxonomy" id="395010"/>
    <lineage>
        <taxon>Eukaryota</taxon>
        <taxon>Fungi</taxon>
        <taxon>Dikarya</taxon>
        <taxon>Ascomycota</taxon>
        <taxon>Pezizomycotina</taxon>
        <taxon>Dothideomycetes</taxon>
        <taxon>Dothideomycetidae</taxon>
        <taxon>Mycosphaerellales</taxon>
        <taxon>Mycosphaerellaceae</taxon>
        <taxon>Zasmidium</taxon>
    </lineage>
</organism>